<name>A0A5B7FJR5_PORTR</name>
<proteinExistence type="predicted"/>
<organism evidence="1 2">
    <name type="scientific">Portunus trituberculatus</name>
    <name type="common">Swimming crab</name>
    <name type="synonym">Neptunus trituberculatus</name>
    <dbReference type="NCBI Taxonomy" id="210409"/>
    <lineage>
        <taxon>Eukaryota</taxon>
        <taxon>Metazoa</taxon>
        <taxon>Ecdysozoa</taxon>
        <taxon>Arthropoda</taxon>
        <taxon>Crustacea</taxon>
        <taxon>Multicrustacea</taxon>
        <taxon>Malacostraca</taxon>
        <taxon>Eumalacostraca</taxon>
        <taxon>Eucarida</taxon>
        <taxon>Decapoda</taxon>
        <taxon>Pleocyemata</taxon>
        <taxon>Brachyura</taxon>
        <taxon>Eubrachyura</taxon>
        <taxon>Portunoidea</taxon>
        <taxon>Portunidae</taxon>
        <taxon>Portuninae</taxon>
        <taxon>Portunus</taxon>
    </lineage>
</organism>
<reference evidence="1 2" key="1">
    <citation type="submission" date="2019-05" db="EMBL/GenBank/DDBJ databases">
        <title>Another draft genome of Portunus trituberculatus and its Hox gene families provides insights of decapod evolution.</title>
        <authorList>
            <person name="Jeong J.-H."/>
            <person name="Song I."/>
            <person name="Kim S."/>
            <person name="Choi T."/>
            <person name="Kim D."/>
            <person name="Ryu S."/>
            <person name="Kim W."/>
        </authorList>
    </citation>
    <scope>NUCLEOTIDE SEQUENCE [LARGE SCALE GENOMIC DNA]</scope>
    <source>
        <tissue evidence="1">Muscle</tissue>
    </source>
</reference>
<protein>
    <submittedName>
        <fullName evidence="1">Uncharacterized protein</fullName>
    </submittedName>
</protein>
<evidence type="ECO:0000313" key="1">
    <source>
        <dbReference type="EMBL" id="MPC45383.1"/>
    </source>
</evidence>
<dbReference type="Proteomes" id="UP000324222">
    <property type="component" value="Unassembled WGS sequence"/>
</dbReference>
<evidence type="ECO:0000313" key="2">
    <source>
        <dbReference type="Proteomes" id="UP000324222"/>
    </source>
</evidence>
<keyword evidence="2" id="KW-1185">Reference proteome</keyword>
<dbReference type="AlphaFoldDB" id="A0A5B7FJR5"/>
<dbReference type="EMBL" id="VSRR010006700">
    <property type="protein sequence ID" value="MPC45383.1"/>
    <property type="molecule type" value="Genomic_DNA"/>
</dbReference>
<accession>A0A5B7FJR5</accession>
<gene>
    <name evidence="1" type="ORF">E2C01_039081</name>
</gene>
<sequence>MSVGAKSQPVTSQRPGAVFGAARRHCLLTVLAGNQAACLACPPEPAGPRVARVSGIAPPWLSQSCVDRARDLVTSLTYETPSEEIPRRRVCVTARLAAACVCRDADCPALAASAESCQEDYQPGERGEPKCLKRCQ</sequence>
<comment type="caution">
    <text evidence="1">The sequence shown here is derived from an EMBL/GenBank/DDBJ whole genome shotgun (WGS) entry which is preliminary data.</text>
</comment>